<dbReference type="Proteomes" id="UP000053097">
    <property type="component" value="Unassembled WGS sequence"/>
</dbReference>
<proteinExistence type="predicted"/>
<dbReference type="OrthoDB" id="7694886at2759"/>
<keyword evidence="3" id="KW-1185">Reference proteome</keyword>
<reference evidence="2 3" key="1">
    <citation type="journal article" date="2014" name="Curr. Biol.">
        <title>The genome of the clonal raider ant Cerapachys biroi.</title>
        <authorList>
            <person name="Oxley P.R."/>
            <person name="Ji L."/>
            <person name="Fetter-Pruneda I."/>
            <person name="McKenzie S.K."/>
            <person name="Li C."/>
            <person name="Hu H."/>
            <person name="Zhang G."/>
            <person name="Kronauer D.J."/>
        </authorList>
    </citation>
    <scope>NUCLEOTIDE SEQUENCE [LARGE SCALE GENOMIC DNA]</scope>
</reference>
<evidence type="ECO:0000313" key="2">
    <source>
        <dbReference type="EMBL" id="EZA55691.1"/>
    </source>
</evidence>
<feature type="compositionally biased region" description="Basic and acidic residues" evidence="1">
    <location>
        <begin position="49"/>
        <end position="67"/>
    </location>
</feature>
<dbReference type="AlphaFoldDB" id="A0A026WJ61"/>
<dbReference type="OMA" id="PCSPCCE"/>
<gene>
    <name evidence="2" type="ORF">X777_04219</name>
</gene>
<feature type="region of interest" description="Disordered" evidence="1">
    <location>
        <begin position="41"/>
        <end position="79"/>
    </location>
</feature>
<feature type="region of interest" description="Disordered" evidence="1">
    <location>
        <begin position="205"/>
        <end position="231"/>
    </location>
</feature>
<sequence>MIVATHKCGCPVPSSIAEPVELGAPCSPCCPRPLSTQYPKVQPAVSTRESQKIISERRPRGNGESKSRGIRVSNAKKTGSDRIVSEIVRKRQPYKEIEAVINDNRVIVRMHKEPMRQEYDPPCECIEKICEETGCRTVTLYPQADAKDGDDPAARNDRSREKRPLDLEKNPNIFVLRIRKYGDNSDKKQKIDLEFRAPRPWLPREDKKLRKDLEKPEELEKHGKLEAHEGLEEHEMLEKYELRYL</sequence>
<evidence type="ECO:0000256" key="1">
    <source>
        <dbReference type="SAM" id="MobiDB-lite"/>
    </source>
</evidence>
<feature type="compositionally biased region" description="Basic and acidic residues" evidence="1">
    <location>
        <begin position="145"/>
        <end position="166"/>
    </location>
</feature>
<accession>A0A026WJ61</accession>
<protein>
    <submittedName>
        <fullName evidence="2">Uncharacterized protein</fullName>
    </submittedName>
</protein>
<evidence type="ECO:0000313" key="3">
    <source>
        <dbReference type="Proteomes" id="UP000053097"/>
    </source>
</evidence>
<name>A0A026WJ61_OOCBI</name>
<feature type="region of interest" description="Disordered" evidence="1">
    <location>
        <begin position="143"/>
        <end position="166"/>
    </location>
</feature>
<organism evidence="2 3">
    <name type="scientific">Ooceraea biroi</name>
    <name type="common">Clonal raider ant</name>
    <name type="synonym">Cerapachys biroi</name>
    <dbReference type="NCBI Taxonomy" id="2015173"/>
    <lineage>
        <taxon>Eukaryota</taxon>
        <taxon>Metazoa</taxon>
        <taxon>Ecdysozoa</taxon>
        <taxon>Arthropoda</taxon>
        <taxon>Hexapoda</taxon>
        <taxon>Insecta</taxon>
        <taxon>Pterygota</taxon>
        <taxon>Neoptera</taxon>
        <taxon>Endopterygota</taxon>
        <taxon>Hymenoptera</taxon>
        <taxon>Apocrita</taxon>
        <taxon>Aculeata</taxon>
        <taxon>Formicoidea</taxon>
        <taxon>Formicidae</taxon>
        <taxon>Dorylinae</taxon>
        <taxon>Ooceraea</taxon>
    </lineage>
</organism>
<dbReference type="EMBL" id="KK107193">
    <property type="protein sequence ID" value="EZA55691.1"/>
    <property type="molecule type" value="Genomic_DNA"/>
</dbReference>